<dbReference type="InterPro" id="IPR052340">
    <property type="entry name" value="RNase_Y/CdgJ"/>
</dbReference>
<comment type="caution">
    <text evidence="2">The sequence shown here is derived from an EMBL/GenBank/DDBJ whole genome shotgun (WGS) entry which is preliminary data.</text>
</comment>
<dbReference type="Gene3D" id="1.10.3210.10">
    <property type="entry name" value="Hypothetical protein af1432"/>
    <property type="match status" value="1"/>
</dbReference>
<dbReference type="Proteomes" id="UP000740754">
    <property type="component" value="Unassembled WGS sequence"/>
</dbReference>
<protein>
    <submittedName>
        <fullName evidence="2">HDOD domain-containing protein</fullName>
    </submittedName>
</protein>
<dbReference type="InterPro" id="IPR013976">
    <property type="entry name" value="HDOD"/>
</dbReference>
<evidence type="ECO:0000259" key="1">
    <source>
        <dbReference type="PROSITE" id="PS51833"/>
    </source>
</evidence>
<organism evidence="2 3">
    <name type="scientific">Marichromatium bheemlicum</name>
    <dbReference type="NCBI Taxonomy" id="365339"/>
    <lineage>
        <taxon>Bacteria</taxon>
        <taxon>Pseudomonadati</taxon>
        <taxon>Pseudomonadota</taxon>
        <taxon>Gammaproteobacteria</taxon>
        <taxon>Chromatiales</taxon>
        <taxon>Chromatiaceae</taxon>
        <taxon>Marichromatium</taxon>
    </lineage>
</organism>
<dbReference type="SUPFAM" id="SSF109604">
    <property type="entry name" value="HD-domain/PDEase-like"/>
    <property type="match status" value="1"/>
</dbReference>
<proteinExistence type="predicted"/>
<gene>
    <name evidence="2" type="ORF">HF203_09040</name>
</gene>
<dbReference type="Pfam" id="PF08668">
    <property type="entry name" value="HDOD"/>
    <property type="match status" value="1"/>
</dbReference>
<feature type="domain" description="HDOD" evidence="1">
    <location>
        <begin position="50"/>
        <end position="250"/>
    </location>
</feature>
<dbReference type="RefSeq" id="WP_168668853.1">
    <property type="nucleotide sequence ID" value="NZ_JAAXKX010000011.1"/>
</dbReference>
<dbReference type="EMBL" id="JAAXKX010000011">
    <property type="protein sequence ID" value="NKN33366.1"/>
    <property type="molecule type" value="Genomic_DNA"/>
</dbReference>
<keyword evidence="3" id="KW-1185">Reference proteome</keyword>
<evidence type="ECO:0000313" key="2">
    <source>
        <dbReference type="EMBL" id="NKN33366.1"/>
    </source>
</evidence>
<dbReference type="PANTHER" id="PTHR33525:SF3">
    <property type="entry name" value="RIBONUCLEASE Y"/>
    <property type="match status" value="1"/>
</dbReference>
<evidence type="ECO:0000313" key="3">
    <source>
        <dbReference type="Proteomes" id="UP000740754"/>
    </source>
</evidence>
<name>A0ABX1IB88_9GAMM</name>
<dbReference type="PANTHER" id="PTHR33525">
    <property type="match status" value="1"/>
</dbReference>
<dbReference type="PROSITE" id="PS51833">
    <property type="entry name" value="HDOD"/>
    <property type="match status" value="1"/>
</dbReference>
<reference evidence="2 3" key="1">
    <citation type="submission" date="2020-04" db="EMBL/GenBank/DDBJ databases">
        <title>Draft Whole-Genome sequence of Marichromatium bheemlicum DSM 18632, type strain.</title>
        <authorList>
            <person name="Kyndt J.A."/>
            <person name="Meyer T.E."/>
        </authorList>
    </citation>
    <scope>NUCLEOTIDE SEQUENCE [LARGE SCALE GENOMIC DNA]</scope>
    <source>
        <strain evidence="2 3">DSM 18632</strain>
    </source>
</reference>
<sequence>MNEHTVAVERSGPNDEVQTLRWNLESATGAGPGLGAPGDIRDQIRSSEALPPLPEITRRLLELRADPDANALMLAEAVALDPMLSAQLLRWANSPYYAPRSPVNTVRDAIVRALGFNLSFSLALGLAALSPLKTPNTGALGRDRIWRHGMQCTTLMQALAREQPAELRPASGQIELAGVTQNIGYLLLGHLLPEHFQLLARFIQSNPGLALPTIERFAIGVEHTQLGGWLFEAWEMPEALQTVQRHHHNPAYRGEHESLVLLACLADQLLETRGDGLGARPSEPETQPELLARLGLGAHACEHALSALANCEEEATKTD</sequence>
<accession>A0ABX1IB88</accession>